<reference evidence="1" key="1">
    <citation type="submission" date="2023-03" db="EMBL/GenBank/DDBJ databases">
        <title>Actinoallomurus iriomotensis NBRC 103681.</title>
        <authorList>
            <person name="Ichikawa N."/>
            <person name="Sato H."/>
            <person name="Tonouchi N."/>
        </authorList>
    </citation>
    <scope>NUCLEOTIDE SEQUENCE</scope>
    <source>
        <strain evidence="1">NBRC 103681</strain>
    </source>
</reference>
<dbReference type="Proteomes" id="UP001165135">
    <property type="component" value="Unassembled WGS sequence"/>
</dbReference>
<proteinExistence type="predicted"/>
<dbReference type="RefSeq" id="WP_285621299.1">
    <property type="nucleotide sequence ID" value="NZ_BSTJ01000003.1"/>
</dbReference>
<evidence type="ECO:0000313" key="2">
    <source>
        <dbReference type="Proteomes" id="UP001165135"/>
    </source>
</evidence>
<accession>A0A9W6VQ01</accession>
<dbReference type="InterPro" id="IPR023296">
    <property type="entry name" value="Glyco_hydro_beta-prop_sf"/>
</dbReference>
<evidence type="ECO:0000313" key="1">
    <source>
        <dbReference type="EMBL" id="GLY74962.1"/>
    </source>
</evidence>
<sequence length="469" mass="49714">MAVGPAQEVVSTAERNRLGLDVWPDTALGVLNDGSGKYRFFSTGTPGSRAPQKVITTSGTLNAPASGGITSSQQVTGVPSGFDYAGGGPVYRDANSGLVLQMLHLERPYGSDPSKFYTELDLGRVDPATGKVTRLGAIVRPHAVFADAQKTQTTIDLGAPSFSVTKVGSTSYLYVYFADASADTSGHVSFSGLSVARASLSSVLAAAKQGKVSAWNKFSDGEWTQPALGGASADINAGRPMAWAPGTARGDGRTIMVAGVSPHEMVLSASADGVSGWSARHPLWRDPDMFDAYPTVVANSGTPDTPGTTFFVYYTQWQSPSPDWSKARLMRRTVRCTQGTSGTDVALVRYSNGSHHQVTTGSAPTGYHEEGRWYLRSAQESGTVPLYGCRNGQDDQFLYKEADCGGSQFAIVQTEGWIYTARPSNPSVPLYRCHITGVGDHFVSTQPDCEAPGNANVVQEGLLGYALTH</sequence>
<protein>
    <submittedName>
        <fullName evidence="1">Uncharacterized protein</fullName>
    </submittedName>
</protein>
<dbReference type="EMBL" id="BSTJ01000003">
    <property type="protein sequence ID" value="GLY74962.1"/>
    <property type="molecule type" value="Genomic_DNA"/>
</dbReference>
<organism evidence="1 2">
    <name type="scientific">Actinoallomurus iriomotensis</name>
    <dbReference type="NCBI Taxonomy" id="478107"/>
    <lineage>
        <taxon>Bacteria</taxon>
        <taxon>Bacillati</taxon>
        <taxon>Actinomycetota</taxon>
        <taxon>Actinomycetes</taxon>
        <taxon>Streptosporangiales</taxon>
        <taxon>Thermomonosporaceae</taxon>
        <taxon>Actinoallomurus</taxon>
    </lineage>
</organism>
<dbReference type="SUPFAM" id="SSF75005">
    <property type="entry name" value="Arabinanase/levansucrase/invertase"/>
    <property type="match status" value="1"/>
</dbReference>
<dbReference type="AlphaFoldDB" id="A0A9W6VQ01"/>
<comment type="caution">
    <text evidence="1">The sequence shown here is derived from an EMBL/GenBank/DDBJ whole genome shotgun (WGS) entry which is preliminary data.</text>
</comment>
<gene>
    <name evidence="1" type="ORF">Airi01_032290</name>
</gene>
<name>A0A9W6VQ01_9ACTN</name>